<name>A0A1C5GVQ7_9ACTN</name>
<dbReference type="OrthoDB" id="9795222at2"/>
<dbReference type="InterPro" id="IPR012334">
    <property type="entry name" value="Pectin_lyas_fold"/>
</dbReference>
<feature type="chain" id="PRO_5038510064" evidence="1">
    <location>
        <begin position="32"/>
        <end position="785"/>
    </location>
</feature>
<dbReference type="Gene3D" id="2.60.350.10">
    <property type="entry name" value="Dextranase, N-terminal"/>
    <property type="match status" value="1"/>
</dbReference>
<reference evidence="4" key="1">
    <citation type="submission" date="2016-06" db="EMBL/GenBank/DDBJ databases">
        <authorList>
            <person name="Varghese N."/>
            <person name="Submissions Spin"/>
        </authorList>
    </citation>
    <scope>NUCLEOTIDE SEQUENCE [LARGE SCALE GENOMIC DNA]</scope>
    <source>
        <strain evidence="4">DSM 45161</strain>
    </source>
</reference>
<dbReference type="PROSITE" id="PS51318">
    <property type="entry name" value="TAT"/>
    <property type="match status" value="1"/>
</dbReference>
<dbReference type="Pfam" id="PF17433">
    <property type="entry name" value="Glyco_hydro_49N"/>
    <property type="match status" value="1"/>
</dbReference>
<dbReference type="InterPro" id="IPR008999">
    <property type="entry name" value="Actin-crosslinking"/>
</dbReference>
<dbReference type="RefSeq" id="WP_157744880.1">
    <property type="nucleotide sequence ID" value="NZ_LT607753.1"/>
</dbReference>
<evidence type="ECO:0000256" key="1">
    <source>
        <dbReference type="SAM" id="SignalP"/>
    </source>
</evidence>
<keyword evidence="1" id="KW-0732">Signal</keyword>
<keyword evidence="3" id="KW-0378">Hydrolase</keyword>
<dbReference type="GO" id="GO:0004553">
    <property type="term" value="F:hydrolase activity, hydrolyzing O-glycosyl compounds"/>
    <property type="evidence" value="ECO:0007669"/>
    <property type="project" value="InterPro"/>
</dbReference>
<dbReference type="Gene3D" id="2.160.20.10">
    <property type="entry name" value="Single-stranded right-handed beta-helix, Pectin lyase-like"/>
    <property type="match status" value="1"/>
</dbReference>
<feature type="signal peptide" evidence="1">
    <location>
        <begin position="1"/>
        <end position="31"/>
    </location>
</feature>
<evidence type="ECO:0000313" key="3">
    <source>
        <dbReference type="EMBL" id="SCG37793.1"/>
    </source>
</evidence>
<dbReference type="EMBL" id="LT607753">
    <property type="protein sequence ID" value="SCG37793.1"/>
    <property type="molecule type" value="Genomic_DNA"/>
</dbReference>
<dbReference type="InterPro" id="IPR023226">
    <property type="entry name" value="Glyco_hydro_49_N_dom"/>
</dbReference>
<protein>
    <submittedName>
        <fullName evidence="3">Glycosyl hydrolase family 49</fullName>
    </submittedName>
</protein>
<dbReference type="SUPFAM" id="SSF51126">
    <property type="entry name" value="Pectin lyase-like"/>
    <property type="match status" value="1"/>
</dbReference>
<evidence type="ECO:0000259" key="2">
    <source>
        <dbReference type="Pfam" id="PF17433"/>
    </source>
</evidence>
<dbReference type="InterPro" id="IPR006311">
    <property type="entry name" value="TAT_signal"/>
</dbReference>
<proteinExistence type="predicted"/>
<organism evidence="3 4">
    <name type="scientific">Micromonospora coxensis</name>
    <dbReference type="NCBI Taxonomy" id="356852"/>
    <lineage>
        <taxon>Bacteria</taxon>
        <taxon>Bacillati</taxon>
        <taxon>Actinomycetota</taxon>
        <taxon>Actinomycetes</taxon>
        <taxon>Micromonosporales</taxon>
        <taxon>Micromonosporaceae</taxon>
        <taxon>Micromonospora</taxon>
    </lineage>
</organism>
<dbReference type="Proteomes" id="UP000198215">
    <property type="component" value="Chromosome I"/>
</dbReference>
<dbReference type="SUPFAM" id="SSF50405">
    <property type="entry name" value="Actin-crosslinking proteins"/>
    <property type="match status" value="1"/>
</dbReference>
<gene>
    <name evidence="3" type="ORF">GA0070614_0435</name>
</gene>
<dbReference type="InterPro" id="IPR035953">
    <property type="entry name" value="Dextranase_N-ter"/>
</dbReference>
<dbReference type="AlphaFoldDB" id="A0A1C5GVQ7"/>
<keyword evidence="4" id="KW-1185">Reference proteome</keyword>
<dbReference type="InterPro" id="IPR011050">
    <property type="entry name" value="Pectin_lyase_fold/virulence"/>
</dbReference>
<dbReference type="SUPFAM" id="SSF101596">
    <property type="entry name" value="Dextranase, N-terminal domain"/>
    <property type="match status" value="1"/>
</dbReference>
<dbReference type="Gene3D" id="2.80.10.50">
    <property type="match status" value="1"/>
</dbReference>
<evidence type="ECO:0000313" key="4">
    <source>
        <dbReference type="Proteomes" id="UP000198215"/>
    </source>
</evidence>
<accession>A0A1C5GVQ7</accession>
<feature type="domain" description="Glycoside hydrolase family 49 N-terminal" evidence="2">
    <location>
        <begin position="58"/>
        <end position="204"/>
    </location>
</feature>
<sequence length="785" mass="85124">MTPHPNRRDVLRYALLTGSAVVVPSVSSATAAPASVAAGGGAGPPATTGLVGYPRPAAEIPPSEKYRVTVTQGSTTLESFVYMTSAPPNAVPDLPTTGMWPVLTDRTFSWTTFSFAGTVTVQVTKIYGTGATDIQVTPRSYGITPTISDDGRTVTFTLDRPRKVSVNFRSDDNKDLDLGSELTRGQIEDHQKQIRNGLMIFADPLEEAPPTAGDPGVLSYTPATTLAQIQAADTIHFGRGVHDLNANPELVRTDNNGVPMSVHLDGVLPLRDGQTVYLAGGSYVYGALNAVGRRDVTIRGRGVLSGAKDDRLMWKATHLPMIDLRHMNRGSHAYIEGVTLVDPPFHGMVTPPNTVIRDTKQIGWRTNNDGIRSQNDTLVQNCFIKTADDFFYAFSTTNITGCVLWPMWNGATFMLGWGDYGGKGTRVVDNDIINPEWGHLHSNLGIVAAQILPASQNGDILVADLRVDGAINALANLHFKDPMPANTPQRQGEIGHITFRNISIQHPFVTDHNTMQPTRNLVRGVVHQDRTYYTHDISFENVSLAGEVFTEENRADHTLIDAATTYNISMRPEANPLPVNVSLKALTESLYWDTADGGGPVHGRQADRREAAALRIFSFGRQEIALGVVQGGSYLWIGLDEQQRLTASSNRIGTAQTFVVRYVGGSRIALRSRATGRYVSLRADGTLVADALLPLAREIFRHVAPVTPLVVQSTKPLADTIRIALPGAEIVVPYLPGILDQHVYDALRTRDVTLTCVTADRSFSIRGGSAISSHGGLRTALEQTF</sequence>